<dbReference type="SMART" id="SM01092">
    <property type="entry name" value="CO_deh_flav_C"/>
    <property type="match status" value="1"/>
</dbReference>
<evidence type="ECO:0000313" key="5">
    <source>
        <dbReference type="EMBL" id="GAC00630.1"/>
    </source>
</evidence>
<dbReference type="InterPro" id="IPR036318">
    <property type="entry name" value="FAD-bd_PCMH-like_sf"/>
</dbReference>
<evidence type="ECO:0000259" key="4">
    <source>
        <dbReference type="PROSITE" id="PS51387"/>
    </source>
</evidence>
<dbReference type="InterPro" id="IPR016166">
    <property type="entry name" value="FAD-bd_PCMH"/>
</dbReference>
<dbReference type="SUPFAM" id="SSF56176">
    <property type="entry name" value="FAD-binding/transporter-associated domain-like"/>
    <property type="match status" value="1"/>
</dbReference>
<dbReference type="InterPro" id="IPR002346">
    <property type="entry name" value="Mopterin_DH_FAD-bd"/>
</dbReference>
<evidence type="ECO:0000256" key="2">
    <source>
        <dbReference type="ARBA" id="ARBA00022827"/>
    </source>
</evidence>
<dbReference type="InterPro" id="IPR005107">
    <property type="entry name" value="CO_DH_flav_C"/>
</dbReference>
<dbReference type="PANTHER" id="PTHR42659">
    <property type="entry name" value="XANTHINE DEHYDROGENASE SUBUNIT C-RELATED"/>
    <property type="match status" value="1"/>
</dbReference>
<accession>K6XP56</accession>
<dbReference type="Gene3D" id="3.30.465.10">
    <property type="match status" value="1"/>
</dbReference>
<keyword evidence="6" id="KW-1185">Reference proteome</keyword>
<dbReference type="Pfam" id="PF00941">
    <property type="entry name" value="FAD_binding_5"/>
    <property type="match status" value="1"/>
</dbReference>
<dbReference type="Gene3D" id="3.30.43.10">
    <property type="entry name" value="Uridine Diphospho-n-acetylenolpyruvylglucosamine Reductase, domain 2"/>
    <property type="match status" value="1"/>
</dbReference>
<reference evidence="5 6" key="1">
    <citation type="submission" date="2012-08" db="EMBL/GenBank/DDBJ databases">
        <title>Whole genome shotgun sequence of Gordonia namibiensis NBRC 108229.</title>
        <authorList>
            <person name="Isaki-Nakamura S."/>
            <person name="Hosoyama A."/>
            <person name="Tsuchikane K."/>
            <person name="Katsumata H."/>
            <person name="Baba S."/>
            <person name="Yamazaki S."/>
            <person name="Fujita N."/>
        </authorList>
    </citation>
    <scope>NUCLEOTIDE SEQUENCE [LARGE SCALE GENOMIC DNA]</scope>
    <source>
        <strain evidence="5 6">NBRC 108229</strain>
    </source>
</reference>
<feature type="domain" description="FAD-binding PCMH-type" evidence="4">
    <location>
        <begin position="1"/>
        <end position="179"/>
    </location>
</feature>
<sequence>MKPSSFGYHRASSVSTACRLLAELGEDAKILAGGQSLVAMMAFRLARPSDLLDIGGVDELDYLDVGPAELRIGALTTHHRAEKAQEVLTDNGFGVIARTMPYIGHLPIRTRGTVGGSLAHADATAEWCLLAELLDAQIVVTSVRGERIIDAHEFFFGFFATALDEDELITELRFPRPAPNAAVAEFANRHGDFAVVAAGVDLDVDPAAGVRAGRVALAGTQPVPVTIAAAGEVLADCGELTPHLVDACVEAAVAELDLTDQADPEYVRGVARTQIRSALWSAAPEEVRSR</sequence>
<dbReference type="AlphaFoldDB" id="K6XP56"/>
<evidence type="ECO:0000313" key="6">
    <source>
        <dbReference type="Proteomes" id="UP000035058"/>
    </source>
</evidence>
<organism evidence="5 6">
    <name type="scientific">Gordonia namibiensis NBRC 108229</name>
    <dbReference type="NCBI Taxonomy" id="1208314"/>
    <lineage>
        <taxon>Bacteria</taxon>
        <taxon>Bacillati</taxon>
        <taxon>Actinomycetota</taxon>
        <taxon>Actinomycetes</taxon>
        <taxon>Mycobacteriales</taxon>
        <taxon>Gordoniaceae</taxon>
        <taxon>Gordonia</taxon>
    </lineage>
</organism>
<proteinExistence type="predicted"/>
<name>K6XP56_9ACTN</name>
<evidence type="ECO:0000256" key="1">
    <source>
        <dbReference type="ARBA" id="ARBA00022630"/>
    </source>
</evidence>
<dbReference type="GO" id="GO:0016491">
    <property type="term" value="F:oxidoreductase activity"/>
    <property type="evidence" value="ECO:0007669"/>
    <property type="project" value="UniProtKB-KW"/>
</dbReference>
<dbReference type="Pfam" id="PF03450">
    <property type="entry name" value="CO_deh_flav_C"/>
    <property type="match status" value="1"/>
</dbReference>
<dbReference type="RefSeq" id="WP_006866831.1">
    <property type="nucleotide sequence ID" value="NZ_BAHE01000016.1"/>
</dbReference>
<dbReference type="PROSITE" id="PS51387">
    <property type="entry name" value="FAD_PCMH"/>
    <property type="match status" value="1"/>
</dbReference>
<evidence type="ECO:0000256" key="3">
    <source>
        <dbReference type="ARBA" id="ARBA00023002"/>
    </source>
</evidence>
<dbReference type="PANTHER" id="PTHR42659:SF2">
    <property type="entry name" value="XANTHINE DEHYDROGENASE SUBUNIT C-RELATED"/>
    <property type="match status" value="1"/>
</dbReference>
<keyword evidence="1" id="KW-0285">Flavoprotein</keyword>
<dbReference type="InterPro" id="IPR016169">
    <property type="entry name" value="FAD-bd_PCMH_sub2"/>
</dbReference>
<dbReference type="InterPro" id="IPR051312">
    <property type="entry name" value="Diverse_Substr_Oxidored"/>
</dbReference>
<comment type="caution">
    <text evidence="5">The sequence shown here is derived from an EMBL/GenBank/DDBJ whole genome shotgun (WGS) entry which is preliminary data.</text>
</comment>
<dbReference type="InterPro" id="IPR016167">
    <property type="entry name" value="FAD-bd_PCMH_sub1"/>
</dbReference>
<dbReference type="Gene3D" id="3.30.390.50">
    <property type="entry name" value="CO dehydrogenase flavoprotein, C-terminal domain"/>
    <property type="match status" value="1"/>
</dbReference>
<dbReference type="InterPro" id="IPR036683">
    <property type="entry name" value="CO_DH_flav_C_dom_sf"/>
</dbReference>
<dbReference type="Proteomes" id="UP000035058">
    <property type="component" value="Unassembled WGS sequence"/>
</dbReference>
<dbReference type="SUPFAM" id="SSF55447">
    <property type="entry name" value="CO dehydrogenase flavoprotein C-terminal domain-like"/>
    <property type="match status" value="1"/>
</dbReference>
<dbReference type="GO" id="GO:0071949">
    <property type="term" value="F:FAD binding"/>
    <property type="evidence" value="ECO:0007669"/>
    <property type="project" value="InterPro"/>
</dbReference>
<keyword evidence="3" id="KW-0560">Oxidoreductase</keyword>
<protein>
    <submittedName>
        <fullName evidence="5">Putative oxidoreductase FAD-binding subunit</fullName>
    </submittedName>
</protein>
<gene>
    <name evidence="5" type="ORF">GONAM_16_01300</name>
</gene>
<keyword evidence="2" id="KW-0274">FAD</keyword>
<dbReference type="EMBL" id="BAHE01000016">
    <property type="protein sequence ID" value="GAC00630.1"/>
    <property type="molecule type" value="Genomic_DNA"/>
</dbReference>